<feature type="region of interest" description="Disordered" evidence="1">
    <location>
        <begin position="46"/>
        <end position="74"/>
    </location>
</feature>
<evidence type="ECO:0000313" key="2">
    <source>
        <dbReference type="EMBL" id="AUX75471.1"/>
    </source>
</evidence>
<dbReference type="Proteomes" id="UP000239340">
    <property type="component" value="Chromosome"/>
</dbReference>
<dbReference type="EMBL" id="CP024307">
    <property type="protein sequence ID" value="AUX75471.1"/>
    <property type="molecule type" value="Genomic_DNA"/>
</dbReference>
<organism evidence="2 3">
    <name type="scientific">Rhizobium fredii</name>
    <name type="common">Sinorhizobium fredii</name>
    <dbReference type="NCBI Taxonomy" id="380"/>
    <lineage>
        <taxon>Bacteria</taxon>
        <taxon>Pseudomonadati</taxon>
        <taxon>Pseudomonadota</taxon>
        <taxon>Alphaproteobacteria</taxon>
        <taxon>Hyphomicrobiales</taxon>
        <taxon>Rhizobiaceae</taxon>
        <taxon>Sinorhizobium/Ensifer group</taxon>
        <taxon>Sinorhizobium</taxon>
    </lineage>
</organism>
<name>A0A2L0H1W7_RHIFR</name>
<reference evidence="2 3" key="1">
    <citation type="submission" date="2017-10" db="EMBL/GenBank/DDBJ databases">
        <title>Analysis of the genome sequences of Rhizobium populations associated to common bean (phaseolus vulgaris).</title>
        <authorList>
            <person name="Bustos P."/>
            <person name="Santamaria R.I."/>
            <person name="Miranda-Sanchez F."/>
            <person name="Perez-Carrascal O."/>
            <person name="Juarez S."/>
            <person name="Lozano L."/>
            <person name="Martinez-Flores I."/>
            <person name="Vinuesa P."/>
            <person name="Martinez-Romero E."/>
            <person name="Cevallos M.A."/>
            <person name="Romero D."/>
            <person name="Davila G."/>
            <person name="Gonzalez V."/>
        </authorList>
    </citation>
    <scope>NUCLEOTIDE SEQUENCE [LARGE SCALE GENOMIC DNA]</scope>
    <source>
        <strain evidence="2 3">NXT3</strain>
    </source>
</reference>
<proteinExistence type="predicted"/>
<evidence type="ECO:0000313" key="3">
    <source>
        <dbReference type="Proteomes" id="UP000239340"/>
    </source>
</evidence>
<accession>A0A2L0H1W7</accession>
<feature type="region of interest" description="Disordered" evidence="1">
    <location>
        <begin position="1"/>
        <end position="21"/>
    </location>
</feature>
<evidence type="ECO:0000256" key="1">
    <source>
        <dbReference type="SAM" id="MobiDB-lite"/>
    </source>
</evidence>
<gene>
    <name evidence="2" type="ORF">NXT3_CH00874</name>
</gene>
<dbReference type="AlphaFoldDB" id="A0A2L0H1W7"/>
<sequence>MRGFSADPQNPGDFVDEGETLPPRLLLTIGRRKVFLTAIFKSSGRAAAYPPAHRGRKRPEKKTGNRLSRKTRAK</sequence>
<protein>
    <submittedName>
        <fullName evidence="2">Uncharacterized protein</fullName>
    </submittedName>
</protein>